<evidence type="ECO:0000313" key="1">
    <source>
        <dbReference type="EMBL" id="SEW34295.1"/>
    </source>
</evidence>
<dbReference type="RefSeq" id="WP_092455042.1">
    <property type="nucleotide sequence ID" value="NZ_FOJI01000011.1"/>
</dbReference>
<name>A0A1I0R1E6_9FIRM</name>
<dbReference type="AlphaFoldDB" id="A0A1I0R1E6"/>
<proteinExistence type="predicted"/>
<evidence type="ECO:0008006" key="3">
    <source>
        <dbReference type="Google" id="ProtNLM"/>
    </source>
</evidence>
<dbReference type="STRING" id="99656.SAMN05421659_11141"/>
<reference evidence="1 2" key="1">
    <citation type="submission" date="2016-10" db="EMBL/GenBank/DDBJ databases">
        <authorList>
            <person name="de Groot N.N."/>
        </authorList>
    </citation>
    <scope>NUCLEOTIDE SEQUENCE [LARGE SCALE GENOMIC DNA]</scope>
    <source>
        <strain evidence="1 2">DSM 9179</strain>
    </source>
</reference>
<dbReference type="EMBL" id="FOJI01000011">
    <property type="protein sequence ID" value="SEW34295.1"/>
    <property type="molecule type" value="Genomic_DNA"/>
</dbReference>
<dbReference type="OrthoDB" id="1826529at2"/>
<dbReference type="Proteomes" id="UP000199701">
    <property type="component" value="Unassembled WGS sequence"/>
</dbReference>
<organism evidence="1 2">
    <name type="scientific">[Clostridium] fimetarium</name>
    <dbReference type="NCBI Taxonomy" id="99656"/>
    <lineage>
        <taxon>Bacteria</taxon>
        <taxon>Bacillati</taxon>
        <taxon>Bacillota</taxon>
        <taxon>Clostridia</taxon>
        <taxon>Lachnospirales</taxon>
        <taxon>Lachnospiraceae</taxon>
    </lineage>
</organism>
<gene>
    <name evidence="1" type="ORF">SAMN05421659_11141</name>
</gene>
<protein>
    <recommendedName>
        <fullName evidence="3">SGNH/GDSL hydrolase family protein</fullName>
    </recommendedName>
</protein>
<sequence>MRKSKKLLVTIVFLTVFIIANSILNFTLVPPGLTRIILHELESNNDYKCVILGTSHGSYGIDPDIVSQQLGKKTINLCIGGEYLKDSYYLLKRTYETNTPELIVLDVDFQYLINVPKNSVSANFIYNAYPNTIDKVSYFKNKILKMEYRATLFPWMDYRDNYSNVINIAKTKLGSDYNNYSAKAVNMYKQDVYHGRGFVYRNHLDSSKTDKMSNMIWNVSKVDQESIKYLKKIIDLCDSNNTKIIMITTPISVDTIKHSLNEFDKSYTYLSNLAEANNIDYYNFSLVKESVFSRSLDDYWDYDGHMYGDAAQRFSLVLGKLLKESEVGKVEISNYLYDSVRNIQ</sequence>
<accession>A0A1I0R1E6</accession>
<evidence type="ECO:0000313" key="2">
    <source>
        <dbReference type="Proteomes" id="UP000199701"/>
    </source>
</evidence>
<dbReference type="SUPFAM" id="SSF52266">
    <property type="entry name" value="SGNH hydrolase"/>
    <property type="match status" value="1"/>
</dbReference>
<keyword evidence="2" id="KW-1185">Reference proteome</keyword>